<proteinExistence type="predicted"/>
<dbReference type="GO" id="GO:0004386">
    <property type="term" value="F:helicase activity"/>
    <property type="evidence" value="ECO:0007669"/>
    <property type="project" value="UniProtKB-KW"/>
</dbReference>
<protein>
    <submittedName>
        <fullName evidence="1">ATP-dependent DNA helicase</fullName>
    </submittedName>
</protein>
<evidence type="ECO:0000313" key="2">
    <source>
        <dbReference type="Proteomes" id="UP000887159"/>
    </source>
</evidence>
<gene>
    <name evidence="1" type="primary">EVAR_103570_1</name>
    <name evidence="1" type="ORF">TNCV_1408731</name>
</gene>
<keyword evidence="1" id="KW-0347">Helicase</keyword>
<keyword evidence="1" id="KW-0067">ATP-binding</keyword>
<dbReference type="EMBL" id="BMAU01021013">
    <property type="protein sequence ID" value="GFX86674.1"/>
    <property type="molecule type" value="Genomic_DNA"/>
</dbReference>
<keyword evidence="2" id="KW-1185">Reference proteome</keyword>
<reference evidence="1" key="1">
    <citation type="submission" date="2020-08" db="EMBL/GenBank/DDBJ databases">
        <title>Multicomponent nature underlies the extraordinary mechanical properties of spider dragline silk.</title>
        <authorList>
            <person name="Kono N."/>
            <person name="Nakamura H."/>
            <person name="Mori M."/>
            <person name="Yoshida Y."/>
            <person name="Ohtoshi R."/>
            <person name="Malay A.D."/>
            <person name="Moran D.A.P."/>
            <person name="Tomita M."/>
            <person name="Numata K."/>
            <person name="Arakawa K."/>
        </authorList>
    </citation>
    <scope>NUCLEOTIDE SEQUENCE</scope>
</reference>
<sequence>MRQANQQFSSILTKIGNGEQLDKREITLIESRFCTVEGAEGRCPQGIRLFNTNNSVNEYNNKVLNASADRTTSTAKDV</sequence>
<organism evidence="1 2">
    <name type="scientific">Trichonephila clavipes</name>
    <name type="common">Golden silk orbweaver</name>
    <name type="synonym">Nephila clavipes</name>
    <dbReference type="NCBI Taxonomy" id="2585209"/>
    <lineage>
        <taxon>Eukaryota</taxon>
        <taxon>Metazoa</taxon>
        <taxon>Ecdysozoa</taxon>
        <taxon>Arthropoda</taxon>
        <taxon>Chelicerata</taxon>
        <taxon>Arachnida</taxon>
        <taxon>Araneae</taxon>
        <taxon>Araneomorphae</taxon>
        <taxon>Entelegynae</taxon>
        <taxon>Araneoidea</taxon>
        <taxon>Nephilidae</taxon>
        <taxon>Trichonephila</taxon>
    </lineage>
</organism>
<accession>A0A8X6R5X4</accession>
<comment type="caution">
    <text evidence="1">The sequence shown here is derived from an EMBL/GenBank/DDBJ whole genome shotgun (WGS) entry which is preliminary data.</text>
</comment>
<evidence type="ECO:0000313" key="1">
    <source>
        <dbReference type="EMBL" id="GFX86674.1"/>
    </source>
</evidence>
<keyword evidence="1" id="KW-0378">Hydrolase</keyword>
<keyword evidence="1" id="KW-0547">Nucleotide-binding</keyword>
<dbReference type="Proteomes" id="UP000887159">
    <property type="component" value="Unassembled WGS sequence"/>
</dbReference>
<name>A0A8X6R5X4_TRICX</name>
<dbReference type="AlphaFoldDB" id="A0A8X6R5X4"/>